<dbReference type="InterPro" id="IPR036885">
    <property type="entry name" value="SWIB_MDM2_dom_sf"/>
</dbReference>
<gene>
    <name evidence="8" type="primary">LOC112287040</name>
</gene>
<protein>
    <recommendedName>
        <fullName evidence="10">DM2 domain-containing protein</fullName>
    </recommendedName>
</protein>
<dbReference type="Pfam" id="PF02201">
    <property type="entry name" value="SWIB"/>
    <property type="match status" value="2"/>
</dbReference>
<evidence type="ECO:0008006" key="10">
    <source>
        <dbReference type="Google" id="ProtNLM"/>
    </source>
</evidence>
<dbReference type="EMBL" id="ABEU02000009">
    <property type="status" value="NOT_ANNOTATED_CDS"/>
    <property type="molecule type" value="Genomic_DNA"/>
</dbReference>
<dbReference type="FunFam" id="1.10.245.10:FF:000004">
    <property type="entry name" value="Upstream activation factor subunit"/>
    <property type="match status" value="1"/>
</dbReference>
<reference evidence="8" key="3">
    <citation type="submission" date="2020-12" db="UniProtKB">
        <authorList>
            <consortium name="EnsemblPlants"/>
        </authorList>
    </citation>
    <scope>IDENTIFICATION</scope>
</reference>
<dbReference type="GO" id="GO:0000500">
    <property type="term" value="C:RNA polymerase I upstream activating factor complex"/>
    <property type="evidence" value="ECO:0007669"/>
    <property type="project" value="UniProtKB-ARBA"/>
</dbReference>
<evidence type="ECO:0000256" key="4">
    <source>
        <dbReference type="ARBA" id="ARBA00023242"/>
    </source>
</evidence>
<organism evidence="8 9">
    <name type="scientific">Physcomitrium patens</name>
    <name type="common">Spreading-leaved earth moss</name>
    <name type="synonym">Physcomitrella patens</name>
    <dbReference type="NCBI Taxonomy" id="3218"/>
    <lineage>
        <taxon>Eukaryota</taxon>
        <taxon>Viridiplantae</taxon>
        <taxon>Streptophyta</taxon>
        <taxon>Embryophyta</taxon>
        <taxon>Bryophyta</taxon>
        <taxon>Bryophytina</taxon>
        <taxon>Bryopsida</taxon>
        <taxon>Funariidae</taxon>
        <taxon>Funariales</taxon>
        <taxon>Funariaceae</taxon>
        <taxon>Physcomitrium</taxon>
    </lineage>
</organism>
<dbReference type="EnsemblPlants" id="Pp3c9_18800V3.2">
    <property type="protein sequence ID" value="Pp3c9_18800V3.2"/>
    <property type="gene ID" value="Pp3c9_18800"/>
</dbReference>
<feature type="compositionally biased region" description="Acidic residues" evidence="5">
    <location>
        <begin position="64"/>
        <end position="91"/>
    </location>
</feature>
<keyword evidence="4" id="KW-0539">Nucleus</keyword>
<dbReference type="Proteomes" id="UP000006727">
    <property type="component" value="Chromosome 9"/>
</dbReference>
<comment type="subcellular location">
    <subcellularLocation>
        <location evidence="1">Nucleus</location>
    </subcellularLocation>
</comment>
<dbReference type="Pfam" id="PF08766">
    <property type="entry name" value="DEK_C"/>
    <property type="match status" value="1"/>
</dbReference>
<evidence type="ECO:0000313" key="8">
    <source>
        <dbReference type="EnsemblPlants" id="Pp3c9_18800V3.2"/>
    </source>
</evidence>
<keyword evidence="9" id="KW-1185">Reference proteome</keyword>
<dbReference type="InParanoid" id="A0A7I4EIV6"/>
<proteinExistence type="predicted"/>
<keyword evidence="2" id="KW-0805">Transcription regulation</keyword>
<evidence type="ECO:0000256" key="5">
    <source>
        <dbReference type="SAM" id="MobiDB-lite"/>
    </source>
</evidence>
<evidence type="ECO:0000256" key="1">
    <source>
        <dbReference type="ARBA" id="ARBA00004123"/>
    </source>
</evidence>
<dbReference type="GO" id="GO:0001181">
    <property type="term" value="F:RNA polymerase I general transcription initiation factor activity"/>
    <property type="evidence" value="ECO:0007669"/>
    <property type="project" value="UniProtKB-ARBA"/>
</dbReference>
<dbReference type="Gene3D" id="1.10.245.10">
    <property type="entry name" value="SWIB/MDM2 domain"/>
    <property type="match status" value="2"/>
</dbReference>
<dbReference type="PANTHER" id="PTHR13844">
    <property type="entry name" value="SWI/SNF-RELATED MATRIX-ASSOCIATED ACTIN-DEPENDENT REGULATOR OF CHROMATIN SUBFAMILY D"/>
    <property type="match status" value="1"/>
</dbReference>
<dbReference type="SUPFAM" id="SSF47592">
    <property type="entry name" value="SWIB/MDM2 domain"/>
    <property type="match status" value="2"/>
</dbReference>
<feature type="domain" description="DM2" evidence="6">
    <location>
        <begin position="151"/>
        <end position="228"/>
    </location>
</feature>
<feature type="domain" description="DEK-C" evidence="7">
    <location>
        <begin position="1"/>
        <end position="56"/>
    </location>
</feature>
<evidence type="ECO:0000259" key="7">
    <source>
        <dbReference type="PROSITE" id="PS51998"/>
    </source>
</evidence>
<accession>A0A7I4EIV6</accession>
<dbReference type="InterPro" id="IPR003121">
    <property type="entry name" value="SWIB_MDM2_domain"/>
</dbReference>
<dbReference type="PROSITE" id="PS51925">
    <property type="entry name" value="SWIB_MDM2"/>
    <property type="match status" value="2"/>
</dbReference>
<dbReference type="PROSITE" id="PS51998">
    <property type="entry name" value="DEK_C"/>
    <property type="match status" value="1"/>
</dbReference>
<dbReference type="SUPFAM" id="SSF109715">
    <property type="entry name" value="DEK C-terminal domain"/>
    <property type="match status" value="1"/>
</dbReference>
<dbReference type="CDD" id="cd10567">
    <property type="entry name" value="SWIB-MDM2_like"/>
    <property type="match status" value="2"/>
</dbReference>
<reference evidence="8 9" key="2">
    <citation type="journal article" date="2018" name="Plant J.">
        <title>The Physcomitrella patens chromosome-scale assembly reveals moss genome structure and evolution.</title>
        <authorList>
            <person name="Lang D."/>
            <person name="Ullrich K.K."/>
            <person name="Murat F."/>
            <person name="Fuchs J."/>
            <person name="Jenkins J."/>
            <person name="Haas F.B."/>
            <person name="Piednoel M."/>
            <person name="Gundlach H."/>
            <person name="Van Bel M."/>
            <person name="Meyberg R."/>
            <person name="Vives C."/>
            <person name="Morata J."/>
            <person name="Symeonidi A."/>
            <person name="Hiss M."/>
            <person name="Muchero W."/>
            <person name="Kamisugi Y."/>
            <person name="Saleh O."/>
            <person name="Blanc G."/>
            <person name="Decker E.L."/>
            <person name="van Gessel N."/>
            <person name="Grimwood J."/>
            <person name="Hayes R.D."/>
            <person name="Graham S.W."/>
            <person name="Gunter L.E."/>
            <person name="McDaniel S.F."/>
            <person name="Hoernstein S.N.W."/>
            <person name="Larsson A."/>
            <person name="Li F.W."/>
            <person name="Perroud P.F."/>
            <person name="Phillips J."/>
            <person name="Ranjan P."/>
            <person name="Rokshar D.S."/>
            <person name="Rothfels C.J."/>
            <person name="Schneider L."/>
            <person name="Shu S."/>
            <person name="Stevenson D.W."/>
            <person name="Thummler F."/>
            <person name="Tillich M."/>
            <person name="Villarreal Aguilar J.C."/>
            <person name="Widiez T."/>
            <person name="Wong G.K."/>
            <person name="Wymore A."/>
            <person name="Zhang Y."/>
            <person name="Zimmer A.D."/>
            <person name="Quatrano R.S."/>
            <person name="Mayer K.F.X."/>
            <person name="Goodstein D."/>
            <person name="Casacuberta J.M."/>
            <person name="Vandepoele K."/>
            <person name="Reski R."/>
            <person name="Cuming A.C."/>
            <person name="Tuskan G.A."/>
            <person name="Maumus F."/>
            <person name="Salse J."/>
            <person name="Schmutz J."/>
            <person name="Rensing S.A."/>
        </authorList>
    </citation>
    <scope>NUCLEOTIDE SEQUENCE [LARGE SCALE GENOMIC DNA]</scope>
    <source>
        <strain evidence="8 9">cv. Gransden 2004</strain>
    </source>
</reference>
<feature type="region of interest" description="Disordered" evidence="5">
    <location>
        <begin position="62"/>
        <end position="123"/>
    </location>
</feature>
<keyword evidence="3" id="KW-0804">Transcription</keyword>
<evidence type="ECO:0000256" key="3">
    <source>
        <dbReference type="ARBA" id="ARBA00023163"/>
    </source>
</evidence>
<dbReference type="InterPro" id="IPR019835">
    <property type="entry name" value="SWIB_domain"/>
</dbReference>
<dbReference type="SMART" id="SM00151">
    <property type="entry name" value="SWIB"/>
    <property type="match status" value="2"/>
</dbReference>
<evidence type="ECO:0000259" key="6">
    <source>
        <dbReference type="PROSITE" id="PS51925"/>
    </source>
</evidence>
<feature type="domain" description="DM2" evidence="6">
    <location>
        <begin position="314"/>
        <end position="393"/>
    </location>
</feature>
<dbReference type="GO" id="GO:0005634">
    <property type="term" value="C:nucleus"/>
    <property type="evidence" value="ECO:0000318"/>
    <property type="project" value="GO_Central"/>
</dbReference>
<evidence type="ECO:0000256" key="2">
    <source>
        <dbReference type="ARBA" id="ARBA00023015"/>
    </source>
</evidence>
<feature type="compositionally biased region" description="Basic and acidic residues" evidence="5">
    <location>
        <begin position="288"/>
        <end position="297"/>
    </location>
</feature>
<name>A0A7I4EIV6_PHYPA</name>
<reference evidence="8 9" key="1">
    <citation type="journal article" date="2008" name="Science">
        <title>The Physcomitrella genome reveals evolutionary insights into the conquest of land by plants.</title>
        <authorList>
            <person name="Rensing S."/>
            <person name="Lang D."/>
            <person name="Zimmer A."/>
            <person name="Terry A."/>
            <person name="Salamov A."/>
            <person name="Shapiro H."/>
            <person name="Nishiyama T."/>
            <person name="Perroud P.-F."/>
            <person name="Lindquist E."/>
            <person name="Kamisugi Y."/>
            <person name="Tanahashi T."/>
            <person name="Sakakibara K."/>
            <person name="Fujita T."/>
            <person name="Oishi K."/>
            <person name="Shin-I T."/>
            <person name="Kuroki Y."/>
            <person name="Toyoda A."/>
            <person name="Suzuki Y."/>
            <person name="Hashimoto A."/>
            <person name="Yamaguchi K."/>
            <person name="Sugano A."/>
            <person name="Kohara Y."/>
            <person name="Fujiyama A."/>
            <person name="Anterola A."/>
            <person name="Aoki S."/>
            <person name="Ashton N."/>
            <person name="Barbazuk W.B."/>
            <person name="Barker E."/>
            <person name="Bennetzen J."/>
            <person name="Bezanilla M."/>
            <person name="Blankenship R."/>
            <person name="Cho S.H."/>
            <person name="Dutcher S."/>
            <person name="Estelle M."/>
            <person name="Fawcett J.A."/>
            <person name="Gundlach H."/>
            <person name="Hanada K."/>
            <person name="Heyl A."/>
            <person name="Hicks K.A."/>
            <person name="Hugh J."/>
            <person name="Lohr M."/>
            <person name="Mayer K."/>
            <person name="Melkozernov A."/>
            <person name="Murata T."/>
            <person name="Nelson D."/>
            <person name="Pils B."/>
            <person name="Prigge M."/>
            <person name="Reiss B."/>
            <person name="Renner T."/>
            <person name="Rombauts S."/>
            <person name="Rushton P."/>
            <person name="Sanderfoot A."/>
            <person name="Schween G."/>
            <person name="Shiu S.-H."/>
            <person name="Stueber K."/>
            <person name="Theodoulou F.L."/>
            <person name="Tu H."/>
            <person name="Van de Peer Y."/>
            <person name="Verrier P.J."/>
            <person name="Waters E."/>
            <person name="Wood A."/>
            <person name="Yang L."/>
            <person name="Cove D."/>
            <person name="Cuming A."/>
            <person name="Hasebe M."/>
            <person name="Lucas S."/>
            <person name="Mishler D.B."/>
            <person name="Reski R."/>
            <person name="Grigoriev I."/>
            <person name="Quatrano R.S."/>
            <person name="Boore J.L."/>
        </authorList>
    </citation>
    <scope>NUCLEOTIDE SEQUENCE [LARGE SCALE GENOMIC DNA]</scope>
    <source>
        <strain evidence="8 9">cv. Gransden 2004</strain>
    </source>
</reference>
<feature type="region of interest" description="Disordered" evidence="5">
    <location>
        <begin position="288"/>
        <end position="311"/>
    </location>
</feature>
<dbReference type="Gene3D" id="1.10.10.60">
    <property type="entry name" value="Homeodomain-like"/>
    <property type="match status" value="1"/>
</dbReference>
<sequence>MVSDAEIVRHLTEVLKNADLNTTTTTAIRQQLQIALGVDLTDKKAFIRQQVDAYLQKQWQEAEAVAEPEVGAEDGGEGDGEGEGEGEEDEGSEKTGGGEDEELDVDGDTKASKGSKACVEPDSKRMRAKIDRAIKASLTKEKKKRTGGGGGLTKACTLSPELQTIIGESELPRTQVVKQLWAYIREHNLQDPEDKRKIICDDALRNLLGTNSTDMFKMNKLLSRHIWPLDNGVTEAAGKNCCMAFKCNHVLVKFCNFLVSFPHLHYQYVLFSYFFLSLCAAKVRDRDTDTDDVEPKPKKQKTVSSGGGKSKTQGFLAPYPISDQLAKFLDVEDGKVSRAEAAKRMWAYIKDHNLQDPTNKKKILCDQPLQDLLDCDHFVGFDLSKLLKRHFIKPEAQ</sequence>
<dbReference type="Gramene" id="Pp3c9_18800V3.2">
    <property type="protein sequence ID" value="Pp3c9_18800V3.2"/>
    <property type="gene ID" value="Pp3c9_18800"/>
</dbReference>
<evidence type="ECO:0000313" key="9">
    <source>
        <dbReference type="Proteomes" id="UP000006727"/>
    </source>
</evidence>
<dbReference type="InterPro" id="IPR014876">
    <property type="entry name" value="DEK_C"/>
</dbReference>
<dbReference type="FunCoup" id="A0A7I4EIV6">
    <property type="interactions" value="971"/>
</dbReference>
<dbReference type="AlphaFoldDB" id="A0A7I4EIV6"/>